<evidence type="ECO:0000313" key="13">
    <source>
        <dbReference type="Proteomes" id="UP000887572"/>
    </source>
</evidence>
<proteinExistence type="inferred from homology"/>
<evidence type="ECO:0000256" key="3">
    <source>
        <dbReference type="ARBA" id="ARBA00022516"/>
    </source>
</evidence>
<evidence type="ECO:0000259" key="12">
    <source>
        <dbReference type="Pfam" id="PF01467"/>
    </source>
</evidence>
<evidence type="ECO:0000256" key="2">
    <source>
        <dbReference type="ARBA" id="ARBA00010101"/>
    </source>
</evidence>
<comment type="pathway">
    <text evidence="1">Lipid metabolism.</text>
</comment>
<evidence type="ECO:0000256" key="11">
    <source>
        <dbReference type="ARBA" id="ARBA00031473"/>
    </source>
</evidence>
<feature type="domain" description="Cytidyltransferase-like" evidence="12">
    <location>
        <begin position="220"/>
        <end position="313"/>
    </location>
</feature>
<dbReference type="NCBIfam" id="TIGR00125">
    <property type="entry name" value="cyt_tran_rel"/>
    <property type="match status" value="2"/>
</dbReference>
<dbReference type="FunFam" id="3.40.50.620:FF:000108">
    <property type="entry name" value="Ethanolamine-phosphate cytidylyltransferase isoform 2"/>
    <property type="match status" value="1"/>
</dbReference>
<evidence type="ECO:0000256" key="9">
    <source>
        <dbReference type="ARBA" id="ARBA00024191"/>
    </source>
</evidence>
<evidence type="ECO:0000256" key="8">
    <source>
        <dbReference type="ARBA" id="ARBA00023264"/>
    </source>
</evidence>
<name>A0A914I7W8_GLORO</name>
<dbReference type="CDD" id="cd02173">
    <property type="entry name" value="ECT"/>
    <property type="match status" value="1"/>
</dbReference>
<evidence type="ECO:0000256" key="7">
    <source>
        <dbReference type="ARBA" id="ARBA00023209"/>
    </source>
</evidence>
<evidence type="ECO:0000256" key="1">
    <source>
        <dbReference type="ARBA" id="ARBA00005189"/>
    </source>
</evidence>
<feature type="domain" description="Cytidyltransferase-like" evidence="12">
    <location>
        <begin position="27"/>
        <end position="151"/>
    </location>
</feature>
<protein>
    <recommendedName>
        <fullName evidence="10">ethanolamine-phosphate cytidylyltransferase</fullName>
        <ecNumber evidence="10">2.7.7.14</ecNumber>
    </recommendedName>
    <alternativeName>
        <fullName evidence="11">CTP:phosphoethanolamine cytidylyltransferase</fullName>
    </alternativeName>
</protein>
<evidence type="ECO:0000256" key="6">
    <source>
        <dbReference type="ARBA" id="ARBA00023098"/>
    </source>
</evidence>
<dbReference type="AlphaFoldDB" id="A0A914I7W8"/>
<dbReference type="CDD" id="cd02174">
    <property type="entry name" value="CCT"/>
    <property type="match status" value="1"/>
</dbReference>
<comment type="similarity">
    <text evidence="2">Belongs to the cytidylyltransferase family.</text>
</comment>
<dbReference type="WBParaSite" id="Gr19_v10_g8108.t1">
    <property type="protein sequence ID" value="Gr19_v10_g8108.t1"/>
    <property type="gene ID" value="Gr19_v10_g8108"/>
</dbReference>
<evidence type="ECO:0000256" key="10">
    <source>
        <dbReference type="ARBA" id="ARBA00024221"/>
    </source>
</evidence>
<keyword evidence="7" id="KW-0594">Phospholipid biosynthesis</keyword>
<evidence type="ECO:0000256" key="4">
    <source>
        <dbReference type="ARBA" id="ARBA00022679"/>
    </source>
</evidence>
<dbReference type="InterPro" id="IPR041723">
    <property type="entry name" value="CCT"/>
</dbReference>
<dbReference type="Pfam" id="PF01467">
    <property type="entry name" value="CTP_transf_like"/>
    <property type="match status" value="2"/>
</dbReference>
<comment type="pathway">
    <text evidence="9">Phospholipid metabolism; phosphatidylethanolamine biosynthesis; phosphatidylethanolamine from ethanolamine: step 2/3.</text>
</comment>
<keyword evidence="4" id="KW-0808">Transferase</keyword>
<dbReference type="InterPro" id="IPR004821">
    <property type="entry name" value="Cyt_trans-like"/>
</dbReference>
<dbReference type="Proteomes" id="UP000887572">
    <property type="component" value="Unplaced"/>
</dbReference>
<dbReference type="EC" id="2.7.7.14" evidence="10"/>
<dbReference type="InterPro" id="IPR014729">
    <property type="entry name" value="Rossmann-like_a/b/a_fold"/>
</dbReference>
<dbReference type="SUPFAM" id="SSF52374">
    <property type="entry name" value="Nucleotidylyl transferase"/>
    <property type="match status" value="2"/>
</dbReference>
<accession>A0A914I7W8</accession>
<evidence type="ECO:0000313" key="14">
    <source>
        <dbReference type="WBParaSite" id="Gr19_v10_g8108.t1"/>
    </source>
</evidence>
<organism evidence="13 14">
    <name type="scientific">Globodera rostochiensis</name>
    <name type="common">Golden nematode worm</name>
    <name type="synonym">Heterodera rostochiensis</name>
    <dbReference type="NCBI Taxonomy" id="31243"/>
    <lineage>
        <taxon>Eukaryota</taxon>
        <taxon>Metazoa</taxon>
        <taxon>Ecdysozoa</taxon>
        <taxon>Nematoda</taxon>
        <taxon>Chromadorea</taxon>
        <taxon>Rhabditida</taxon>
        <taxon>Tylenchina</taxon>
        <taxon>Tylenchomorpha</taxon>
        <taxon>Tylenchoidea</taxon>
        <taxon>Heteroderidae</taxon>
        <taxon>Heteroderinae</taxon>
        <taxon>Globodera</taxon>
    </lineage>
</organism>
<dbReference type="Gene3D" id="3.40.50.620">
    <property type="entry name" value="HUPs"/>
    <property type="match status" value="2"/>
</dbReference>
<keyword evidence="8" id="KW-1208">Phospholipid metabolism</keyword>
<dbReference type="GO" id="GO:0006646">
    <property type="term" value="P:phosphatidylethanolamine biosynthetic process"/>
    <property type="evidence" value="ECO:0007669"/>
    <property type="project" value="InterPro"/>
</dbReference>
<sequence length="498" mass="55663">MVKTSADENTDFGGAKEILTKRNCRVWCDGCYDMVHFGHANQLRQAKQMGACLVVGVHTDEEIAKHKGPPVFNEQERYRMVRGIKWVDEVVEAAPYVTTLKTLDDHNCDFCVHGDDITLTADGKDTYAEVKAAGRYRECSRTPGVSTTDLVGRMLLLTKTHHKSHESELDDVERDHARKLSTDQEARSPWTCISRFLPSTQTIMQFAEGRAPTSDDRVVYVCGSFDLFHIGHLCFLEEARRLGDYLIVGLYSDQDVNLYKGQNYPIMTLHERVLSVLAYKPVSEVVIGAPLCVTKELIDRFSINFVAQGIRTEHHTAIEGKDCYEVPKRLGIFKTVDSGNGLTTERIIERIIENRLEFEQRNRTKERKEIVAFKTLQRMKKMGENGANGRGGGLAENDEGCENVVREFQIVSVLSTLDVSTLDISTLDVSTLDISTLDVSTLDVSTLSFKSCQKGPLWQLLKLSVESSVEMSSVETSSVEMSSVQMSCNVGTADSAHP</sequence>
<dbReference type="InterPro" id="IPR044608">
    <property type="entry name" value="Ect1/PCYT2"/>
</dbReference>
<evidence type="ECO:0000256" key="5">
    <source>
        <dbReference type="ARBA" id="ARBA00022695"/>
    </source>
</evidence>
<dbReference type="GO" id="GO:0005737">
    <property type="term" value="C:cytoplasm"/>
    <property type="evidence" value="ECO:0007669"/>
    <property type="project" value="TreeGrafter"/>
</dbReference>
<keyword evidence="6" id="KW-0443">Lipid metabolism</keyword>
<keyword evidence="5" id="KW-0548">Nucleotidyltransferase</keyword>
<keyword evidence="13" id="KW-1185">Reference proteome</keyword>
<keyword evidence="3" id="KW-0444">Lipid biosynthesis</keyword>
<reference evidence="14" key="1">
    <citation type="submission" date="2022-11" db="UniProtKB">
        <authorList>
            <consortium name="WormBaseParasite"/>
        </authorList>
    </citation>
    <scope>IDENTIFICATION</scope>
</reference>
<dbReference type="GO" id="GO:0004306">
    <property type="term" value="F:ethanolamine-phosphate cytidylyltransferase activity"/>
    <property type="evidence" value="ECO:0007669"/>
    <property type="project" value="UniProtKB-EC"/>
</dbReference>
<dbReference type="PANTHER" id="PTHR45780">
    <property type="entry name" value="ETHANOLAMINE-PHOSPHATE CYTIDYLYLTRANSFERASE"/>
    <property type="match status" value="1"/>
</dbReference>
<dbReference type="PANTHER" id="PTHR45780:SF2">
    <property type="entry name" value="ETHANOLAMINE-PHOSPHATE CYTIDYLYLTRANSFERASE"/>
    <property type="match status" value="1"/>
</dbReference>